<dbReference type="Proteomes" id="UP000823636">
    <property type="component" value="Unassembled WGS sequence"/>
</dbReference>
<evidence type="ECO:0008006" key="4">
    <source>
        <dbReference type="Google" id="ProtNLM"/>
    </source>
</evidence>
<name>A0A9D9E4R4_9BACT</name>
<feature type="signal peptide" evidence="1">
    <location>
        <begin position="1"/>
        <end position="21"/>
    </location>
</feature>
<comment type="caution">
    <text evidence="2">The sequence shown here is derived from an EMBL/GenBank/DDBJ whole genome shotgun (WGS) entry which is preliminary data.</text>
</comment>
<reference evidence="2" key="1">
    <citation type="submission" date="2020-10" db="EMBL/GenBank/DDBJ databases">
        <authorList>
            <person name="Gilroy R."/>
        </authorList>
    </citation>
    <scope>NUCLEOTIDE SEQUENCE</scope>
    <source>
        <strain evidence="2">G3-4614</strain>
    </source>
</reference>
<keyword evidence="1" id="KW-0732">Signal</keyword>
<evidence type="ECO:0000313" key="2">
    <source>
        <dbReference type="EMBL" id="MBO8438465.1"/>
    </source>
</evidence>
<proteinExistence type="predicted"/>
<organism evidence="2 3">
    <name type="scientific">Candidatus Caccoplasma merdipullorum</name>
    <dbReference type="NCBI Taxonomy" id="2840718"/>
    <lineage>
        <taxon>Bacteria</taxon>
        <taxon>Pseudomonadati</taxon>
        <taxon>Bacteroidota</taxon>
        <taxon>Bacteroidia</taxon>
        <taxon>Bacteroidales</taxon>
        <taxon>Bacteroidaceae</taxon>
        <taxon>Bacteroidaceae incertae sedis</taxon>
        <taxon>Candidatus Caccoplasma</taxon>
    </lineage>
</organism>
<gene>
    <name evidence="2" type="ORF">IAC54_06165</name>
</gene>
<evidence type="ECO:0000256" key="1">
    <source>
        <dbReference type="SAM" id="SignalP"/>
    </source>
</evidence>
<dbReference type="AlphaFoldDB" id="A0A9D9E4R4"/>
<evidence type="ECO:0000313" key="3">
    <source>
        <dbReference type="Proteomes" id="UP000823636"/>
    </source>
</evidence>
<reference evidence="2" key="2">
    <citation type="journal article" date="2021" name="PeerJ">
        <title>Extensive microbial diversity within the chicken gut microbiome revealed by metagenomics and culture.</title>
        <authorList>
            <person name="Gilroy R."/>
            <person name="Ravi A."/>
            <person name="Getino M."/>
            <person name="Pursley I."/>
            <person name="Horton D.L."/>
            <person name="Alikhan N.F."/>
            <person name="Baker D."/>
            <person name="Gharbi K."/>
            <person name="Hall N."/>
            <person name="Watson M."/>
            <person name="Adriaenssens E.M."/>
            <person name="Foster-Nyarko E."/>
            <person name="Jarju S."/>
            <person name="Secka A."/>
            <person name="Antonio M."/>
            <person name="Oren A."/>
            <person name="Chaudhuri R.R."/>
            <person name="La Ragione R."/>
            <person name="Hildebrand F."/>
            <person name="Pallen M.J."/>
        </authorList>
    </citation>
    <scope>NUCLEOTIDE SEQUENCE</scope>
    <source>
        <strain evidence="2">G3-4614</strain>
    </source>
</reference>
<feature type="chain" id="PRO_5039305039" description="SPOR domain-containing protein" evidence="1">
    <location>
        <begin position="22"/>
        <end position="158"/>
    </location>
</feature>
<accession>A0A9D9E4R4</accession>
<sequence>MNRKITAVILSISLAIGTAIAGSPQFDIECGGVTAKEGYYLVKVWVHSNKKAPDDMAIREAAVRGVLFRGVAPAEGCQSLRPIAGSQTSEDQHADYFNAFFNTEKKYLSYASIISGSYETEKLKKKSYRIGAKVMVAKDQLRRDLENAGIIRGLSTGF</sequence>
<dbReference type="EMBL" id="JADIMW010000067">
    <property type="protein sequence ID" value="MBO8438465.1"/>
    <property type="molecule type" value="Genomic_DNA"/>
</dbReference>
<protein>
    <recommendedName>
        <fullName evidence="4">SPOR domain-containing protein</fullName>
    </recommendedName>
</protein>